<proteinExistence type="predicted"/>
<evidence type="ECO:0000313" key="1">
    <source>
        <dbReference type="EMBL" id="EJX02960.1"/>
    </source>
</evidence>
<name>J9GS06_9ZZZZ</name>
<accession>J9GS06</accession>
<dbReference type="EMBL" id="AMCI01002347">
    <property type="protein sequence ID" value="EJX02960.1"/>
    <property type="molecule type" value="Genomic_DNA"/>
</dbReference>
<protein>
    <submittedName>
        <fullName evidence="1">Uncharacterized protein</fullName>
    </submittedName>
</protein>
<gene>
    <name evidence="1" type="ORF">EVA_08933</name>
</gene>
<dbReference type="AlphaFoldDB" id="J9GS06"/>
<reference evidence="1" key="1">
    <citation type="journal article" date="2012" name="PLoS ONE">
        <title>Gene sets for utilization of primary and secondary nutrition supplies in the distal gut of endangered iberian lynx.</title>
        <authorList>
            <person name="Alcaide M."/>
            <person name="Messina E."/>
            <person name="Richter M."/>
            <person name="Bargiela R."/>
            <person name="Peplies J."/>
            <person name="Huws S.A."/>
            <person name="Newbold C.J."/>
            <person name="Golyshin P.N."/>
            <person name="Simon M.A."/>
            <person name="Lopez G."/>
            <person name="Yakimov M.M."/>
            <person name="Ferrer M."/>
        </authorList>
    </citation>
    <scope>NUCLEOTIDE SEQUENCE</scope>
</reference>
<comment type="caution">
    <text evidence="1">The sequence shown here is derived from an EMBL/GenBank/DDBJ whole genome shotgun (WGS) entry which is preliminary data.</text>
</comment>
<organism evidence="1">
    <name type="scientific">gut metagenome</name>
    <dbReference type="NCBI Taxonomy" id="749906"/>
    <lineage>
        <taxon>unclassified sequences</taxon>
        <taxon>metagenomes</taxon>
        <taxon>organismal metagenomes</taxon>
    </lineage>
</organism>
<sequence>MTINDSSPSCERSFRHFEKICETLIIDVSSMKILRSLKILQASFKLFKSSGSSFPEINFEPSMRPIEDKIRLTRDAPGISSEKIATAPGLRWATWLAKFKASADLPIAGRAAKIIKSPGWNPLVMRSSSA</sequence>